<dbReference type="PROSITE" id="PS51762">
    <property type="entry name" value="GH16_2"/>
    <property type="match status" value="1"/>
</dbReference>
<dbReference type="InterPro" id="IPR004367">
    <property type="entry name" value="Cyclin_C-dom"/>
</dbReference>
<keyword evidence="3" id="KW-0131">Cell cycle</keyword>
<dbReference type="SMART" id="SM01332">
    <property type="entry name" value="Cyclin_C"/>
    <property type="match status" value="1"/>
</dbReference>
<feature type="domain" description="GH16" evidence="7">
    <location>
        <begin position="761"/>
        <end position="1023"/>
    </location>
</feature>
<evidence type="ECO:0000259" key="7">
    <source>
        <dbReference type="PROSITE" id="PS51762"/>
    </source>
</evidence>
<dbReference type="HOGENOM" id="CLU_276806_0_0_1"/>
<comment type="caution">
    <text evidence="8">The sequence shown here is derived from an EMBL/GenBank/DDBJ whole genome shotgun (WGS) entry which is preliminary data.</text>
</comment>
<dbReference type="CDD" id="cd00413">
    <property type="entry name" value="Glyco_hydrolase_16"/>
    <property type="match status" value="1"/>
</dbReference>
<evidence type="ECO:0000256" key="6">
    <source>
        <dbReference type="SAM" id="Phobius"/>
    </source>
</evidence>
<accession>G1XHC6</accession>
<dbReference type="Pfam" id="PF00134">
    <property type="entry name" value="Cyclin_N"/>
    <property type="match status" value="1"/>
</dbReference>
<reference evidence="8 9" key="1">
    <citation type="journal article" date="2011" name="PLoS Pathog.">
        <title>Genomic and proteomic analyses of the fungus Arthrobotrys oligospora provide insights into nematode-trap formation.</title>
        <authorList>
            <person name="Yang J."/>
            <person name="Wang L."/>
            <person name="Ji X."/>
            <person name="Feng Y."/>
            <person name="Li X."/>
            <person name="Zou C."/>
            <person name="Xu J."/>
            <person name="Ren Y."/>
            <person name="Mi Q."/>
            <person name="Wu J."/>
            <person name="Liu S."/>
            <person name="Liu Y."/>
            <person name="Huang X."/>
            <person name="Wang H."/>
            <person name="Niu X."/>
            <person name="Li J."/>
            <person name="Liang L."/>
            <person name="Luo Y."/>
            <person name="Ji K."/>
            <person name="Zhou W."/>
            <person name="Yu Z."/>
            <person name="Li G."/>
            <person name="Liu Y."/>
            <person name="Li L."/>
            <person name="Qiao M."/>
            <person name="Feng L."/>
            <person name="Zhang K.-Q."/>
        </authorList>
    </citation>
    <scope>NUCLEOTIDE SEQUENCE [LARGE SCALE GENOMIC DNA]</scope>
    <source>
        <strain evidence="9">ATCC 24927 / CBS 115.81 / DSM 1491</strain>
    </source>
</reference>
<dbReference type="OrthoDB" id="5590282at2759"/>
<feature type="region of interest" description="Disordered" evidence="5">
    <location>
        <begin position="1"/>
        <end position="208"/>
    </location>
</feature>
<name>G1XHC6_ARTOA</name>
<dbReference type="InterPro" id="IPR013320">
    <property type="entry name" value="ConA-like_dom_sf"/>
</dbReference>
<dbReference type="InParanoid" id="G1XHC6"/>
<dbReference type="eggNOG" id="KOG0653">
    <property type="taxonomic scope" value="Eukaryota"/>
</dbReference>
<dbReference type="FunFam" id="1.10.472.10:FF:000001">
    <property type="entry name" value="G2/mitotic-specific cyclin"/>
    <property type="match status" value="1"/>
</dbReference>
<dbReference type="AlphaFoldDB" id="G1XHC6"/>
<dbReference type="InterPro" id="IPR000757">
    <property type="entry name" value="Beta-glucanase-like"/>
</dbReference>
<comment type="similarity">
    <text evidence="4">Belongs to the cyclin family.</text>
</comment>
<dbReference type="GeneID" id="22894810"/>
<dbReference type="InterPro" id="IPR048258">
    <property type="entry name" value="Cyclins_cyclin-box"/>
</dbReference>
<dbReference type="Pfam" id="PF00722">
    <property type="entry name" value="Glyco_hydro_16"/>
    <property type="match status" value="1"/>
</dbReference>
<dbReference type="GO" id="GO:0051301">
    <property type="term" value="P:cell division"/>
    <property type="evidence" value="ECO:0007669"/>
    <property type="project" value="UniProtKB-KW"/>
</dbReference>
<dbReference type="PANTHER" id="PTHR38121">
    <property type="entry name" value="GH16 DOMAIN-CONTAINING PROTEIN"/>
    <property type="match status" value="1"/>
</dbReference>
<dbReference type="STRING" id="756982.G1XHC6"/>
<dbReference type="InterPro" id="IPR013763">
    <property type="entry name" value="Cyclin-like_dom"/>
</dbReference>
<dbReference type="InterPro" id="IPR036915">
    <property type="entry name" value="Cyclin-like_sf"/>
</dbReference>
<keyword evidence="9" id="KW-1185">Reference proteome</keyword>
<keyword evidence="6" id="KW-0812">Transmembrane</keyword>
<evidence type="ECO:0000313" key="8">
    <source>
        <dbReference type="EMBL" id="EGX47471.1"/>
    </source>
</evidence>
<feature type="compositionally biased region" description="Low complexity" evidence="5">
    <location>
        <begin position="30"/>
        <end position="49"/>
    </location>
</feature>
<keyword evidence="6" id="KW-0472">Membrane</keyword>
<dbReference type="SUPFAM" id="SSF49899">
    <property type="entry name" value="Concanavalin A-like lectins/glucanases"/>
    <property type="match status" value="1"/>
</dbReference>
<dbReference type="EMBL" id="ADOT01000153">
    <property type="protein sequence ID" value="EGX47471.1"/>
    <property type="molecule type" value="Genomic_DNA"/>
</dbReference>
<feature type="compositionally biased region" description="Low complexity" evidence="5">
    <location>
        <begin position="101"/>
        <end position="119"/>
    </location>
</feature>
<dbReference type="PROSITE" id="PS00292">
    <property type="entry name" value="CYCLINS"/>
    <property type="match status" value="1"/>
</dbReference>
<proteinExistence type="inferred from homology"/>
<evidence type="ECO:0000256" key="2">
    <source>
        <dbReference type="ARBA" id="ARBA00023127"/>
    </source>
</evidence>
<dbReference type="Pfam" id="PF02984">
    <property type="entry name" value="Cyclin_C"/>
    <property type="match status" value="1"/>
</dbReference>
<dbReference type="Gene3D" id="2.60.120.200">
    <property type="match status" value="1"/>
</dbReference>
<keyword evidence="2 4" id="KW-0195">Cyclin</keyword>
<keyword evidence="1" id="KW-0132">Cell division</keyword>
<dbReference type="SUPFAM" id="SSF47954">
    <property type="entry name" value="Cyclin-like"/>
    <property type="match status" value="2"/>
</dbReference>
<feature type="region of interest" description="Disordered" evidence="5">
    <location>
        <begin position="711"/>
        <end position="731"/>
    </location>
</feature>
<dbReference type="GO" id="GO:0005975">
    <property type="term" value="P:carbohydrate metabolic process"/>
    <property type="evidence" value="ECO:0007669"/>
    <property type="project" value="InterPro"/>
</dbReference>
<feature type="compositionally biased region" description="Polar residues" evidence="5">
    <location>
        <begin position="64"/>
        <end position="79"/>
    </location>
</feature>
<dbReference type="GO" id="GO:0004553">
    <property type="term" value="F:hydrolase activity, hydrolyzing O-glycosyl compounds"/>
    <property type="evidence" value="ECO:0007669"/>
    <property type="project" value="InterPro"/>
</dbReference>
<gene>
    <name evidence="8" type="ORF">AOL_s00083g407</name>
</gene>
<dbReference type="InterPro" id="IPR006671">
    <property type="entry name" value="Cyclin_N"/>
</dbReference>
<dbReference type="Gene3D" id="1.10.472.10">
    <property type="entry name" value="Cyclin-like"/>
    <property type="match status" value="2"/>
</dbReference>
<dbReference type="Proteomes" id="UP000008784">
    <property type="component" value="Unassembled WGS sequence"/>
</dbReference>
<evidence type="ECO:0000256" key="4">
    <source>
        <dbReference type="RuleBase" id="RU000383"/>
    </source>
</evidence>
<sequence length="1148" mass="126829">MESQTQRKTRIFDENDPAVIAAGGRHRKGASTASIKSTASTRQRTSQTAKRVALVDSTRHEAPVTSNAPSRTSKGSVSQPAARGRHVATKSNASLATGAKSTKQPGSQQSGSQQFATTSIKSTIYRDPQQIKAKGSVRSGQSHTSIGAESRTQVSRQKTTVFRDEPATRSATSSVSFAPEDRARAGPLSSKSSNRTVKTESSKEKKSTIKVKETSVAIERQGRVDVIEETESYETENRGTGWDDDDDVIFRSHRVALGFADKPCLTNFFAEEEEEQEDEYDEEKPVYNPMRQLIKSDGKLVCFPASGWSSHEKDTRPFGFNIKEDKESQEYIALVENYLFQELEEEYLTKARKNGEGDRNRVYPRYTAATDLEVVQGVNAFAKNPSCLNMKEFKSPNFAQEYTPDIVRHMWAVDTKLQPDPHYMDTQPYLGWHMRGILVDWLIEVHDRFQMSIDSMFNTVNIIDRFLSVKVVPVHQLQLVGLAALLVAAKYDEITPPGIDMLVYMADHAYTGREIRSCEYEILVALEWKISAPGPTTFLNCLSPADAWDADVRDLAQYFLEAALTELRFVGTPWSFIAAASYYLSMIILDTGRGEWSPAHIYLSGHCASQLAPGVQVLIEMMDTPEEHHKAVFTKYNRRNYRRIAGFVERWMVAQFAHSEEPAEGKGAAYAEGREREREVLIQRGLTSSSSACGPDGDLTAEEEEEIGRGLEELDDEESGVSTTMGEVDGPVDVATSGPAMLAEDMGPKLAHHDAACECGYSVNSTSDPEYAVFTDLLESDFTKIKNFQDDTDWQPQVWELDPKKALGPYGRATRLEAIVPNPAVNISINSKGIYGGHAGLNLLVPKNYTVIGGEKYLIGAELDSARNDMFYGTFRIGYRTTKWAGTCFGFYWYHDDNQEIDIELLSREINMTHTLLNLVLHTKVGGSNLKALPGTFEVAAIPYNSSAEIHELRFDWTPRAITWYHDGEQVWTVSNETLFPQEAGHLVITHWSNGDPLWSGGPPEGNAALLLTYVKAYFNSSDFRRKGDYGVRCGAVSGGGGGGGGGIGEDSICEIPTQDGPPRYDGVSARDLPYFFSNDRSRNATFNQTVYEDVKKSEGEKLGGGGSGPGGSGSVWGPAAQCSVVLWMVFLVLMPMVGGSSYGGRFV</sequence>
<evidence type="ECO:0000256" key="3">
    <source>
        <dbReference type="ARBA" id="ARBA00023306"/>
    </source>
</evidence>
<dbReference type="PANTHER" id="PTHR38121:SF5">
    <property type="entry name" value="GH16 DOMAIN-CONTAINING PROTEIN"/>
    <property type="match status" value="1"/>
</dbReference>
<evidence type="ECO:0000256" key="1">
    <source>
        <dbReference type="ARBA" id="ARBA00022618"/>
    </source>
</evidence>
<feature type="compositionally biased region" description="Basic and acidic residues" evidence="5">
    <location>
        <begin position="197"/>
        <end position="208"/>
    </location>
</feature>
<evidence type="ECO:0000256" key="5">
    <source>
        <dbReference type="SAM" id="MobiDB-lite"/>
    </source>
</evidence>
<feature type="transmembrane region" description="Helical" evidence="6">
    <location>
        <begin position="1125"/>
        <end position="1145"/>
    </location>
</feature>
<feature type="compositionally biased region" description="Polar residues" evidence="5">
    <location>
        <begin position="138"/>
        <end position="160"/>
    </location>
</feature>
<keyword evidence="6" id="KW-1133">Transmembrane helix</keyword>
<protein>
    <recommendedName>
        <fullName evidence="7">GH16 domain-containing protein</fullName>
    </recommendedName>
</protein>
<dbReference type="RefSeq" id="XP_011123888.1">
    <property type="nucleotide sequence ID" value="XM_011125586.1"/>
</dbReference>
<dbReference type="SMART" id="SM00385">
    <property type="entry name" value="CYCLIN"/>
    <property type="match status" value="2"/>
</dbReference>
<organism evidence="8 9">
    <name type="scientific">Arthrobotrys oligospora (strain ATCC 24927 / CBS 115.81 / DSM 1491)</name>
    <name type="common">Nematode-trapping fungus</name>
    <name type="synonym">Didymozoophaga oligospora</name>
    <dbReference type="NCBI Taxonomy" id="756982"/>
    <lineage>
        <taxon>Eukaryota</taxon>
        <taxon>Fungi</taxon>
        <taxon>Dikarya</taxon>
        <taxon>Ascomycota</taxon>
        <taxon>Pezizomycotina</taxon>
        <taxon>Orbiliomycetes</taxon>
        <taxon>Orbiliales</taxon>
        <taxon>Orbiliaceae</taxon>
        <taxon>Orbilia</taxon>
        <taxon>Orbilia oligospora</taxon>
    </lineage>
</organism>
<evidence type="ECO:0000313" key="9">
    <source>
        <dbReference type="Proteomes" id="UP000008784"/>
    </source>
</evidence>